<evidence type="ECO:0000313" key="2">
    <source>
        <dbReference type="EMBL" id="WGK69004.1"/>
    </source>
</evidence>
<organism evidence="2 3">
    <name type="scientific">Candidatus Haliotispira prima</name>
    <dbReference type="NCBI Taxonomy" id="3034016"/>
    <lineage>
        <taxon>Bacteria</taxon>
        <taxon>Pseudomonadati</taxon>
        <taxon>Spirochaetota</taxon>
        <taxon>Spirochaetia</taxon>
        <taxon>Spirochaetales</taxon>
        <taxon>Spirochaetaceae</taxon>
        <taxon>Candidatus Haliotispira</taxon>
    </lineage>
</organism>
<feature type="signal peptide" evidence="1">
    <location>
        <begin position="1"/>
        <end position="30"/>
    </location>
</feature>
<keyword evidence="2" id="KW-0449">Lipoprotein</keyword>
<dbReference type="PROSITE" id="PS51257">
    <property type="entry name" value="PROKAR_LIPOPROTEIN"/>
    <property type="match status" value="1"/>
</dbReference>
<dbReference type="Gene3D" id="3.10.28.20">
    <property type="entry name" value="Acetamidase/Formamidase-like domains"/>
    <property type="match status" value="1"/>
</dbReference>
<name>A0ABY8MGA0_9SPIO</name>
<gene>
    <name evidence="2" type="ORF">P0082_11040</name>
</gene>
<accession>A0ABY8MGA0</accession>
<reference evidence="2 3" key="1">
    <citation type="submission" date="2023-04" db="EMBL/GenBank/DDBJ databases">
        <title>Spirochaete genome identified in red abalone sample constitutes a novel genus.</title>
        <authorList>
            <person name="Sharma S.P."/>
            <person name="Purcell C.M."/>
            <person name="Hyde J.R."/>
            <person name="Severin A.J."/>
        </authorList>
    </citation>
    <scope>NUCLEOTIDE SEQUENCE [LARGE SCALE GENOMIC DNA]</scope>
    <source>
        <strain evidence="2 3">SP-2023</strain>
    </source>
</reference>
<evidence type="ECO:0000256" key="1">
    <source>
        <dbReference type="SAM" id="SignalP"/>
    </source>
</evidence>
<keyword evidence="1" id="KW-0732">Signal</keyword>
<dbReference type="EMBL" id="CP123443">
    <property type="protein sequence ID" value="WGK69004.1"/>
    <property type="molecule type" value="Genomic_DNA"/>
</dbReference>
<dbReference type="RefSeq" id="WP_326927192.1">
    <property type="nucleotide sequence ID" value="NZ_CP123443.1"/>
</dbReference>
<protein>
    <submittedName>
        <fullName evidence="2">LPP20 family lipoprotein</fullName>
    </submittedName>
</protein>
<feature type="chain" id="PRO_5046683864" evidence="1">
    <location>
        <begin position="31"/>
        <end position="365"/>
    </location>
</feature>
<proteinExistence type="predicted"/>
<sequence>MKNKMGFSPWLAVIAGCMFLLGCLSGGASAPGTPSGGGAPAWYTDVNQTYPNQAYLAVRGRGRNERQAKRDAAGELAALFTAKIKFDSTATFRYSESGENSRTSRSVDQSVRIRSDQEISGMEYSEPFRGGGSVYIVAYLDRKKAGKLYSERIEDRRDEIAELRRRAQKLSAGDSSTKNLLEGFILYDYSVDQALRNRMLLEQLQIINKSMHERIVGKIDYNSVQLAEERNKFAGRLSFAVNYSGDEDLTFLGENIADQMTKLGFSRSRDEATALVLDIELVLTDVETNNRYKNLAWDLQLSFTQNENADGSGPQKTLLEFSRSGRESGVSISRTVTTLKRLLNERIEKEFLSEVFAYFSKFTGI</sequence>
<evidence type="ECO:0000313" key="3">
    <source>
        <dbReference type="Proteomes" id="UP001228690"/>
    </source>
</evidence>
<dbReference type="Proteomes" id="UP001228690">
    <property type="component" value="Chromosome"/>
</dbReference>
<keyword evidence="3" id="KW-1185">Reference proteome</keyword>